<evidence type="ECO:0000256" key="12">
    <source>
        <dbReference type="ARBA" id="ARBA00023002"/>
    </source>
</evidence>
<evidence type="ECO:0000256" key="2">
    <source>
        <dbReference type="ARBA" id="ARBA00004245"/>
    </source>
</evidence>
<dbReference type="GO" id="GO:0004365">
    <property type="term" value="F:glyceraldehyde-3-phosphate dehydrogenase (NAD+) (phosphorylating) activity"/>
    <property type="evidence" value="ECO:0007669"/>
    <property type="project" value="UniProtKB-EC"/>
</dbReference>
<comment type="caution">
    <text evidence="22">The sequence shown here is derived from an EMBL/GenBank/DDBJ whole genome shotgun (WGS) entry which is preliminary data.</text>
</comment>
<dbReference type="GO" id="GO:0006096">
    <property type="term" value="P:glycolytic process"/>
    <property type="evidence" value="ECO:0007669"/>
    <property type="project" value="UniProtKB-KW"/>
</dbReference>
<evidence type="ECO:0000256" key="8">
    <source>
        <dbReference type="ARBA" id="ARBA00022679"/>
    </source>
</evidence>
<comment type="subunit">
    <text evidence="18">Homotetramer. Interacts with TPPP; the interaction is direct. Interacts (when S-nitrosylated) with SIAH1; leading to nuclear translocation. Interacts with RILPL1/GOSPEL, leading to prevent the interaction between GAPDH and SIAH1 and prevent nuclear translocation. Interacts with CHP1; the interaction increases the binding of CHP1 with microtubules. Associates with microtubules. Interacts with EIF1AD, USP25, PRKCI and WARS1. Interacts with phosphorylated RPL13A; inhibited by oxidatively-modified low-densitity lipoprotein (LDL(ox)). Component of the GAIT complex. Interacts with FKBP6; leading to inhibit GAPDH catalytic activity. Interacts with TRAF2, promoting TRAF2 ubiquitination. Interacts with TRAF3, promoting TRAF3 ubiquitination.</text>
</comment>
<comment type="subcellular location">
    <subcellularLocation>
        <location evidence="2">Cytoplasm</location>
        <location evidence="2">Cytoskeleton</location>
    </subcellularLocation>
    <subcellularLocation>
        <location evidence="3">Cytoplasm</location>
        <location evidence="3">Cytosol</location>
    </subcellularLocation>
    <subcellularLocation>
        <location evidence="1">Nucleus</location>
    </subcellularLocation>
</comment>
<evidence type="ECO:0000256" key="11">
    <source>
        <dbReference type="ARBA" id="ARBA00022845"/>
    </source>
</evidence>
<evidence type="ECO:0000256" key="3">
    <source>
        <dbReference type="ARBA" id="ARBA00004514"/>
    </source>
</evidence>
<dbReference type="GO" id="GO:0016740">
    <property type="term" value="F:transferase activity"/>
    <property type="evidence" value="ECO:0007669"/>
    <property type="project" value="UniProtKB-KW"/>
</dbReference>
<comment type="catalytic activity">
    <reaction evidence="20">
        <text>S-nitroso-L-cysteinyl-[GAPDH] + L-cysteinyl-[protein] = L-cysteinyl-[GAPDH] + S-nitroso-L-cysteinyl-[protein]</text>
        <dbReference type="Rhea" id="RHEA:66684"/>
        <dbReference type="Rhea" id="RHEA-COMP:10131"/>
        <dbReference type="Rhea" id="RHEA-COMP:17089"/>
        <dbReference type="Rhea" id="RHEA-COMP:17090"/>
        <dbReference type="Rhea" id="RHEA-COMP:17091"/>
        <dbReference type="ChEBI" id="CHEBI:29950"/>
        <dbReference type="ChEBI" id="CHEBI:149494"/>
    </reaction>
    <physiologicalReaction direction="left-to-right" evidence="20">
        <dbReference type="Rhea" id="RHEA:66685"/>
    </physiologicalReaction>
</comment>
<evidence type="ECO:0000256" key="20">
    <source>
        <dbReference type="ARBA" id="ARBA00048005"/>
    </source>
</evidence>
<evidence type="ECO:0000256" key="1">
    <source>
        <dbReference type="ARBA" id="ARBA00004123"/>
    </source>
</evidence>
<dbReference type="GO" id="GO:0005634">
    <property type="term" value="C:nucleus"/>
    <property type="evidence" value="ECO:0007669"/>
    <property type="project" value="UniProtKB-SubCell"/>
</dbReference>
<dbReference type="GO" id="GO:0006915">
    <property type="term" value="P:apoptotic process"/>
    <property type="evidence" value="ECO:0007669"/>
    <property type="project" value="UniProtKB-KW"/>
</dbReference>
<comment type="pathway">
    <text evidence="4">Carbohydrate degradation; glycolysis; pyruvate from D-glyceraldehyde 3-phosphate: step 1/5.</text>
</comment>
<keyword evidence="9" id="KW-0053">Apoptosis</keyword>
<keyword evidence="14" id="KW-0324">Glycolysis</keyword>
<evidence type="ECO:0000256" key="17">
    <source>
        <dbReference type="ARBA" id="ARBA00031890"/>
    </source>
</evidence>
<gene>
    <name evidence="22" type="ORF">LTLLF_182010</name>
</gene>
<evidence type="ECO:0000256" key="6">
    <source>
        <dbReference type="ARBA" id="ARBA00013119"/>
    </source>
</evidence>
<dbReference type="PRINTS" id="PR00078">
    <property type="entry name" value="G3PDHDRGNASE"/>
</dbReference>
<keyword evidence="13" id="KW-0520">NAD</keyword>
<dbReference type="GO" id="GO:0005829">
    <property type="term" value="C:cytosol"/>
    <property type="evidence" value="ECO:0007669"/>
    <property type="project" value="UniProtKB-SubCell"/>
</dbReference>
<evidence type="ECO:0000313" key="22">
    <source>
        <dbReference type="EMBL" id="KAH0504490.1"/>
    </source>
</evidence>
<organism evidence="22 23">
    <name type="scientific">Microtus ochrogaster</name>
    <name type="common">Prairie vole</name>
    <dbReference type="NCBI Taxonomy" id="79684"/>
    <lineage>
        <taxon>Eukaryota</taxon>
        <taxon>Metazoa</taxon>
        <taxon>Chordata</taxon>
        <taxon>Craniata</taxon>
        <taxon>Vertebrata</taxon>
        <taxon>Euteleostomi</taxon>
        <taxon>Mammalia</taxon>
        <taxon>Eutheria</taxon>
        <taxon>Euarchontoglires</taxon>
        <taxon>Glires</taxon>
        <taxon>Rodentia</taxon>
        <taxon>Myomorpha</taxon>
        <taxon>Muroidea</taxon>
        <taxon>Cricetidae</taxon>
        <taxon>Arvicolinae</taxon>
        <taxon>Microtus</taxon>
    </lineage>
</organism>
<keyword evidence="7" id="KW-0963">Cytoplasm</keyword>
<dbReference type="AlphaFoldDB" id="A0A8J6KMZ6"/>
<evidence type="ECO:0000256" key="14">
    <source>
        <dbReference type="ARBA" id="ARBA00023152"/>
    </source>
</evidence>
<dbReference type="GO" id="GO:0006417">
    <property type="term" value="P:regulation of translation"/>
    <property type="evidence" value="ECO:0007669"/>
    <property type="project" value="UniProtKB-KW"/>
</dbReference>
<keyword evidence="16" id="KW-0539">Nucleus</keyword>
<keyword evidence="15" id="KW-0206">Cytoskeleton</keyword>
<dbReference type="PANTHER" id="PTHR10836">
    <property type="entry name" value="GLYCERALDEHYDE 3-PHOSPHATE DEHYDROGENASE"/>
    <property type="match status" value="1"/>
</dbReference>
<proteinExistence type="inferred from homology"/>
<sequence length="84" mass="9156">MNRKFTGMIFHIPTSNVSVVDLKCHLEKAAKYGDINKAVKQASQGPLKGVLGYTEDQVVSYDFNSDAHFPPSMLGLALLSVTTL</sequence>
<evidence type="ECO:0000256" key="7">
    <source>
        <dbReference type="ARBA" id="ARBA00022490"/>
    </source>
</evidence>
<evidence type="ECO:0000256" key="16">
    <source>
        <dbReference type="ARBA" id="ARBA00023242"/>
    </source>
</evidence>
<evidence type="ECO:0000256" key="9">
    <source>
        <dbReference type="ARBA" id="ARBA00022703"/>
    </source>
</evidence>
<dbReference type="EC" id="1.2.1.12" evidence="6"/>
<name>A0A8J6KMZ6_MICOH</name>
<keyword evidence="10" id="KW-0702">S-nitrosylation</keyword>
<evidence type="ECO:0000256" key="5">
    <source>
        <dbReference type="ARBA" id="ARBA00007406"/>
    </source>
</evidence>
<dbReference type="InterPro" id="IPR020831">
    <property type="entry name" value="GlycerAld/Erythrose_P_DH"/>
</dbReference>
<dbReference type="SUPFAM" id="SSF55347">
    <property type="entry name" value="Glyceraldehyde-3-phosphate dehydrogenase-like, C-terminal domain"/>
    <property type="match status" value="1"/>
</dbReference>
<dbReference type="Proteomes" id="UP000710432">
    <property type="component" value="Unassembled WGS sequence"/>
</dbReference>
<dbReference type="Pfam" id="PF02800">
    <property type="entry name" value="Gp_dh_C"/>
    <property type="match status" value="1"/>
</dbReference>
<keyword evidence="11" id="KW-0810">Translation regulation</keyword>
<evidence type="ECO:0000313" key="23">
    <source>
        <dbReference type="Proteomes" id="UP000710432"/>
    </source>
</evidence>
<protein>
    <recommendedName>
        <fullName evidence="6">glyceraldehyde-3-phosphate dehydrogenase (phosphorylating)</fullName>
        <ecNumber evidence="6">1.2.1.12</ecNumber>
    </recommendedName>
    <alternativeName>
        <fullName evidence="17">Peptidyl-cysteine S-nitrosylase GAPDH</fullName>
    </alternativeName>
</protein>
<evidence type="ECO:0000256" key="10">
    <source>
        <dbReference type="ARBA" id="ARBA00022799"/>
    </source>
</evidence>
<dbReference type="Gene3D" id="3.30.360.10">
    <property type="entry name" value="Dihydrodipicolinate Reductase, domain 2"/>
    <property type="match status" value="1"/>
</dbReference>
<keyword evidence="12" id="KW-0560">Oxidoreductase</keyword>
<dbReference type="EMBL" id="JAATJU010025000">
    <property type="protein sequence ID" value="KAH0504490.1"/>
    <property type="molecule type" value="Genomic_DNA"/>
</dbReference>
<evidence type="ECO:0000256" key="18">
    <source>
        <dbReference type="ARBA" id="ARBA00046997"/>
    </source>
</evidence>
<keyword evidence="8" id="KW-0808">Transferase</keyword>
<reference evidence="22" key="1">
    <citation type="submission" date="2020-03" db="EMBL/GenBank/DDBJ databases">
        <title>Studies in the Genomics of Life Span.</title>
        <authorList>
            <person name="Glass D."/>
        </authorList>
    </citation>
    <scope>NUCLEOTIDE SEQUENCE</scope>
    <source>
        <strain evidence="22">LTLLF</strain>
        <tissue evidence="22">Muscle</tissue>
    </source>
</reference>
<comment type="similarity">
    <text evidence="5">Belongs to the glyceraldehyde-3-phosphate dehydrogenase family.</text>
</comment>
<evidence type="ECO:0000259" key="21">
    <source>
        <dbReference type="Pfam" id="PF02800"/>
    </source>
</evidence>
<feature type="domain" description="Glyceraldehyde 3-phosphate dehydrogenase catalytic" evidence="21">
    <location>
        <begin position="2"/>
        <end position="69"/>
    </location>
</feature>
<dbReference type="GO" id="GO:0005856">
    <property type="term" value="C:cytoskeleton"/>
    <property type="evidence" value="ECO:0007669"/>
    <property type="project" value="UniProtKB-SubCell"/>
</dbReference>
<evidence type="ECO:0000256" key="4">
    <source>
        <dbReference type="ARBA" id="ARBA00004869"/>
    </source>
</evidence>
<dbReference type="PANTHER" id="PTHR10836:SF111">
    <property type="entry name" value="GLYCERALDEHYDE-3-PHOSPHATE DEHYDROGENASE"/>
    <property type="match status" value="1"/>
</dbReference>
<accession>A0A8J6KMZ6</accession>
<dbReference type="InterPro" id="IPR020829">
    <property type="entry name" value="GlycerAld_3-P_DH_cat"/>
</dbReference>
<evidence type="ECO:0000256" key="13">
    <source>
        <dbReference type="ARBA" id="ARBA00023027"/>
    </source>
</evidence>
<comment type="catalytic activity">
    <reaction evidence="19">
        <text>D-glyceraldehyde 3-phosphate + phosphate + NAD(+) = (2R)-3-phospho-glyceroyl phosphate + NADH + H(+)</text>
        <dbReference type="Rhea" id="RHEA:10300"/>
        <dbReference type="ChEBI" id="CHEBI:15378"/>
        <dbReference type="ChEBI" id="CHEBI:43474"/>
        <dbReference type="ChEBI" id="CHEBI:57540"/>
        <dbReference type="ChEBI" id="CHEBI:57604"/>
        <dbReference type="ChEBI" id="CHEBI:57945"/>
        <dbReference type="ChEBI" id="CHEBI:59776"/>
        <dbReference type="EC" id="1.2.1.12"/>
    </reaction>
</comment>
<evidence type="ECO:0000256" key="15">
    <source>
        <dbReference type="ARBA" id="ARBA00023212"/>
    </source>
</evidence>
<evidence type="ECO:0000256" key="19">
    <source>
        <dbReference type="ARBA" id="ARBA00047698"/>
    </source>
</evidence>